<reference evidence="1" key="1">
    <citation type="journal article" date="2015" name="Proc. Natl. Acad. Sci. U.S.A.">
        <title>Networks of energetic and metabolic interactions define dynamics in microbial communities.</title>
        <authorList>
            <person name="Embree M."/>
            <person name="Liu J.K."/>
            <person name="Al-Bassam M.M."/>
            <person name="Zengler K."/>
        </authorList>
    </citation>
    <scope>NUCLEOTIDE SEQUENCE</scope>
</reference>
<dbReference type="InterPro" id="IPR001087">
    <property type="entry name" value="GDSL"/>
</dbReference>
<protein>
    <recommendedName>
        <fullName evidence="2">SGNH hydrolase-type esterase domain-containing protein</fullName>
    </recommendedName>
</protein>
<dbReference type="Pfam" id="PF00657">
    <property type="entry name" value="Lipase_GDSL"/>
    <property type="match status" value="1"/>
</dbReference>
<accession>A0A0W8FMK5</accession>
<dbReference type="GO" id="GO:0016788">
    <property type="term" value="F:hydrolase activity, acting on ester bonds"/>
    <property type="evidence" value="ECO:0007669"/>
    <property type="project" value="InterPro"/>
</dbReference>
<gene>
    <name evidence="1" type="ORF">ASZ90_008111</name>
</gene>
<sequence>MKKLFSSIVAIDSDGIPYNIPNIRYKKWKISSLGFREKEFDLEKKKGRIRIMCFGSSETLGVHETEGKEWPSQLGEMLKDKYPEVEVINISIMGLSQKMRKAYIEKYVLPLKPDIIVMNHHRLFFHIRESIRGEDIDIIPCLINENIKNYSKIRVLFDRVLSNFRNVIYKFLPNMVLSYYSMWRLRKKIKIKEKEYLQNKTPLNEIPENIILQYEKELNAFIDYLKEKNIVPVMPTFPFLTTFSNKNTYKTILMETRLMFFIEFSEDGILDAMSKLNNLIKKTAEKQNVVCIDIDNLLPKTLEYFADELHYTDKGAELIAQEICKSLIRSNFCGTKPILNNS</sequence>
<dbReference type="AlphaFoldDB" id="A0A0W8FMK5"/>
<evidence type="ECO:0008006" key="2">
    <source>
        <dbReference type="Google" id="ProtNLM"/>
    </source>
</evidence>
<dbReference type="EMBL" id="LNQE01000985">
    <property type="protein sequence ID" value="KUG22141.1"/>
    <property type="molecule type" value="Genomic_DNA"/>
</dbReference>
<comment type="caution">
    <text evidence="1">The sequence shown here is derived from an EMBL/GenBank/DDBJ whole genome shotgun (WGS) entry which is preliminary data.</text>
</comment>
<proteinExistence type="predicted"/>
<evidence type="ECO:0000313" key="1">
    <source>
        <dbReference type="EMBL" id="KUG22141.1"/>
    </source>
</evidence>
<organism evidence="1">
    <name type="scientific">hydrocarbon metagenome</name>
    <dbReference type="NCBI Taxonomy" id="938273"/>
    <lineage>
        <taxon>unclassified sequences</taxon>
        <taxon>metagenomes</taxon>
        <taxon>ecological metagenomes</taxon>
    </lineage>
</organism>
<dbReference type="InterPro" id="IPR036514">
    <property type="entry name" value="SGNH_hydro_sf"/>
</dbReference>
<dbReference type="Gene3D" id="3.40.50.1110">
    <property type="entry name" value="SGNH hydrolase"/>
    <property type="match status" value="2"/>
</dbReference>
<name>A0A0W8FMK5_9ZZZZ</name>
<dbReference type="SUPFAM" id="SSF52266">
    <property type="entry name" value="SGNH hydrolase"/>
    <property type="match status" value="1"/>
</dbReference>